<feature type="non-terminal residue" evidence="1">
    <location>
        <position position="1"/>
    </location>
</feature>
<dbReference type="EMBL" id="HG994365">
    <property type="protein sequence ID" value="CAF2067530.1"/>
    <property type="molecule type" value="Genomic_DNA"/>
</dbReference>
<dbReference type="AlphaFoldDB" id="A0A816QXM9"/>
<evidence type="ECO:0000313" key="1">
    <source>
        <dbReference type="EMBL" id="CAF2067530.1"/>
    </source>
</evidence>
<name>A0A816QXM9_BRANA</name>
<organism evidence="1">
    <name type="scientific">Brassica napus</name>
    <name type="common">Rape</name>
    <dbReference type="NCBI Taxonomy" id="3708"/>
    <lineage>
        <taxon>Eukaryota</taxon>
        <taxon>Viridiplantae</taxon>
        <taxon>Streptophyta</taxon>
        <taxon>Embryophyta</taxon>
        <taxon>Tracheophyta</taxon>
        <taxon>Spermatophyta</taxon>
        <taxon>Magnoliopsida</taxon>
        <taxon>eudicotyledons</taxon>
        <taxon>Gunneridae</taxon>
        <taxon>Pentapetalae</taxon>
        <taxon>rosids</taxon>
        <taxon>malvids</taxon>
        <taxon>Brassicales</taxon>
        <taxon>Brassicaceae</taxon>
        <taxon>Brassiceae</taxon>
        <taxon>Brassica</taxon>
    </lineage>
</organism>
<protein>
    <submittedName>
        <fullName evidence="1">(rape) hypothetical protein</fullName>
    </submittedName>
</protein>
<dbReference type="Proteomes" id="UP001295469">
    <property type="component" value="Chromosome C01"/>
</dbReference>
<sequence>SSSCHPATTNLIPSATFIQEREREEIGVSVAPSVRESNLAGSSWVRICSVGESNLAGSSWVRIWEQR</sequence>
<accession>A0A816QXM9</accession>
<gene>
    <name evidence="1" type="ORF">DARMORV10_C01P02800.1</name>
</gene>
<proteinExistence type="predicted"/>
<reference evidence="1" key="1">
    <citation type="submission" date="2021-01" db="EMBL/GenBank/DDBJ databases">
        <authorList>
            <consortium name="Genoscope - CEA"/>
            <person name="William W."/>
        </authorList>
    </citation>
    <scope>NUCLEOTIDE SEQUENCE</scope>
</reference>